<evidence type="ECO:0000256" key="5">
    <source>
        <dbReference type="ARBA" id="ARBA00022989"/>
    </source>
</evidence>
<feature type="transmembrane region" description="Helical" evidence="7">
    <location>
        <begin position="6"/>
        <end position="27"/>
    </location>
</feature>
<sequence>NLIKNALIYYFTNVIILIMCFAAFICVEKLFPQCKIMREGHHSQMIRLELIQTTYTQDKQKPKNTHVLKKIWFFSFSLGFNYFLATLMFPLFVMNVPHWSLVETENQVTNGTLNLVVLTVFVFSDFLGRVLPTLKFIKNMKHQTVVFLCYFRLVCAILLVLMNFPAFQSAVKPVIRSDVVFFIDI</sequence>
<dbReference type="GO" id="GO:0005886">
    <property type="term" value="C:plasma membrane"/>
    <property type="evidence" value="ECO:0007669"/>
    <property type="project" value="TreeGrafter"/>
</dbReference>
<comment type="similarity">
    <text evidence="2">Belongs to the SLC29A/ENT transporter (TC 2.A.57) family.</text>
</comment>
<organism evidence="8">
    <name type="scientific">Trepomonas sp. PC1</name>
    <dbReference type="NCBI Taxonomy" id="1076344"/>
    <lineage>
        <taxon>Eukaryota</taxon>
        <taxon>Metamonada</taxon>
        <taxon>Diplomonadida</taxon>
        <taxon>Hexamitidae</taxon>
        <taxon>Hexamitinae</taxon>
        <taxon>Trepomonas</taxon>
    </lineage>
</organism>
<dbReference type="InterPro" id="IPR002259">
    <property type="entry name" value="Eqnu_transpt"/>
</dbReference>
<feature type="non-terminal residue" evidence="8">
    <location>
        <position position="1"/>
    </location>
</feature>
<proteinExistence type="inferred from homology"/>
<evidence type="ECO:0000256" key="1">
    <source>
        <dbReference type="ARBA" id="ARBA00004141"/>
    </source>
</evidence>
<evidence type="ECO:0000313" key="8">
    <source>
        <dbReference type="EMBL" id="JAP95904.1"/>
    </source>
</evidence>
<evidence type="ECO:0000256" key="7">
    <source>
        <dbReference type="SAM" id="Phobius"/>
    </source>
</evidence>
<keyword evidence="6 7" id="KW-0472">Membrane</keyword>
<name>A0A146KJ70_9EUKA</name>
<feature type="non-terminal residue" evidence="8">
    <location>
        <position position="185"/>
    </location>
</feature>
<evidence type="ECO:0000256" key="2">
    <source>
        <dbReference type="ARBA" id="ARBA00007965"/>
    </source>
</evidence>
<dbReference type="PANTHER" id="PTHR10332">
    <property type="entry name" value="EQUILIBRATIVE NUCLEOSIDE TRANSPORTER"/>
    <property type="match status" value="1"/>
</dbReference>
<accession>A0A146KJ70</accession>
<evidence type="ECO:0000256" key="3">
    <source>
        <dbReference type="ARBA" id="ARBA00022448"/>
    </source>
</evidence>
<dbReference type="AlphaFoldDB" id="A0A146KJ70"/>
<comment type="subcellular location">
    <subcellularLocation>
        <location evidence="1">Membrane</location>
        <topology evidence="1">Multi-pass membrane protein</topology>
    </subcellularLocation>
</comment>
<keyword evidence="3" id="KW-0813">Transport</keyword>
<feature type="transmembrane region" description="Helical" evidence="7">
    <location>
        <begin position="71"/>
        <end position="93"/>
    </location>
</feature>
<gene>
    <name evidence="8" type="ORF">TPC1_10945</name>
</gene>
<protein>
    <submittedName>
        <fullName evidence="8">Equilibrative nucleoside transporter family protein</fullName>
    </submittedName>
</protein>
<dbReference type="PANTHER" id="PTHR10332:SF10">
    <property type="entry name" value="EQUILIBRATIVE NUCLEOSIDE TRANSPORTER 4"/>
    <property type="match status" value="1"/>
</dbReference>
<feature type="transmembrane region" description="Helical" evidence="7">
    <location>
        <begin position="113"/>
        <end position="132"/>
    </location>
</feature>
<feature type="transmembrane region" description="Helical" evidence="7">
    <location>
        <begin position="144"/>
        <end position="164"/>
    </location>
</feature>
<keyword evidence="4 7" id="KW-0812">Transmembrane</keyword>
<dbReference type="GO" id="GO:0005337">
    <property type="term" value="F:nucleoside transmembrane transporter activity"/>
    <property type="evidence" value="ECO:0007669"/>
    <property type="project" value="InterPro"/>
</dbReference>
<keyword evidence="5 7" id="KW-1133">Transmembrane helix</keyword>
<evidence type="ECO:0000256" key="4">
    <source>
        <dbReference type="ARBA" id="ARBA00022692"/>
    </source>
</evidence>
<dbReference type="EMBL" id="GDID01000702">
    <property type="protein sequence ID" value="JAP95904.1"/>
    <property type="molecule type" value="Transcribed_RNA"/>
</dbReference>
<reference evidence="8" key="1">
    <citation type="submission" date="2015-07" db="EMBL/GenBank/DDBJ databases">
        <title>Adaptation to a free-living lifestyle via gene acquisitions in the diplomonad Trepomonas sp. PC1.</title>
        <authorList>
            <person name="Xu F."/>
            <person name="Jerlstrom-Hultqvist J."/>
            <person name="Kolisko M."/>
            <person name="Simpson A.G.B."/>
            <person name="Roger A.J."/>
            <person name="Svard S.G."/>
            <person name="Andersson J.O."/>
        </authorList>
    </citation>
    <scope>NUCLEOTIDE SEQUENCE</scope>
    <source>
        <strain evidence="8">PC1</strain>
    </source>
</reference>
<evidence type="ECO:0000256" key="6">
    <source>
        <dbReference type="ARBA" id="ARBA00023136"/>
    </source>
</evidence>